<evidence type="ECO:0000313" key="1">
    <source>
        <dbReference type="EMBL" id="QLY31185.1"/>
    </source>
</evidence>
<protein>
    <recommendedName>
        <fullName evidence="3">Nucleotidyltransferase AbiEii toxin of type IV toxin-antitoxin system</fullName>
    </recommendedName>
</protein>
<keyword evidence="2" id="KW-1185">Reference proteome</keyword>
<reference evidence="1 2" key="1">
    <citation type="submission" date="2020-07" db="EMBL/GenBank/DDBJ databases">
        <authorList>
            <person name="Zhuang K."/>
            <person name="Ran Y."/>
        </authorList>
    </citation>
    <scope>NUCLEOTIDE SEQUENCE [LARGE SCALE GENOMIC DNA]</scope>
    <source>
        <strain evidence="1 2">WCH-YHL-001</strain>
    </source>
</reference>
<dbReference type="RefSeq" id="WP_181582381.1">
    <property type="nucleotide sequence ID" value="NZ_CP059399.1"/>
</dbReference>
<gene>
    <name evidence="1" type="ORF">H0264_01985</name>
</gene>
<dbReference type="EMBL" id="CP059399">
    <property type="protein sequence ID" value="QLY31185.1"/>
    <property type="molecule type" value="Genomic_DNA"/>
</dbReference>
<dbReference type="KEGG" id="nhu:H0264_01985"/>
<evidence type="ECO:0008006" key="3">
    <source>
        <dbReference type="Google" id="ProtNLM"/>
    </source>
</evidence>
<dbReference type="Proteomes" id="UP000515512">
    <property type="component" value="Chromosome"/>
</dbReference>
<dbReference type="AlphaFoldDB" id="A0A7D6ZQE4"/>
<organism evidence="1 2">
    <name type="scientific">Nocardia huaxiensis</name>
    <dbReference type="NCBI Taxonomy" id="2755382"/>
    <lineage>
        <taxon>Bacteria</taxon>
        <taxon>Bacillati</taxon>
        <taxon>Actinomycetota</taxon>
        <taxon>Actinomycetes</taxon>
        <taxon>Mycobacteriales</taxon>
        <taxon>Nocardiaceae</taxon>
        <taxon>Nocardia</taxon>
    </lineage>
</organism>
<sequence length="267" mass="29361">MPDLRNVDIHIRSTSNASDRGFLALADLHSATAHLDASTYRIIGGHMVQMLQHAYPLQDWQLRGTADADAGIDNQTLVATQAHLDEHLLRLGYTLQSGNRYSRASGTGQLDVDILVAYGRPGRTMTDRSVEIGNRTMDSAPGLHLAIEADALLINATVDLKSTEQIQFRVPIPDVEAAVILKALTWKSRMEGKDVADLATLFEITHQHRPALRTWKLEPTARSTRGETIVALRLLVQNLDQGRWREALTGKASTARLASLIRAHAGL</sequence>
<name>A0A7D6ZQE4_9NOCA</name>
<evidence type="ECO:0000313" key="2">
    <source>
        <dbReference type="Proteomes" id="UP000515512"/>
    </source>
</evidence>
<accession>A0A7D6ZQE4</accession>
<proteinExistence type="predicted"/>